<keyword evidence="3" id="KW-0804">Transcription</keyword>
<dbReference type="InterPro" id="IPR020449">
    <property type="entry name" value="Tscrpt_reg_AraC-type_HTH"/>
</dbReference>
<keyword evidence="1" id="KW-0805">Transcription regulation</keyword>
<dbReference type="InterPro" id="IPR018060">
    <property type="entry name" value="HTH_AraC"/>
</dbReference>
<reference evidence="5 6" key="1">
    <citation type="submission" date="2016-03" db="EMBL/GenBank/DDBJ databases">
        <authorList>
            <person name="Sant'Anna F.H."/>
            <person name="Ambrosini A."/>
            <person name="Souza R."/>
            <person name="Bach E."/>
            <person name="Fernandes G."/>
            <person name="Balsanelli E."/>
            <person name="Baura V.A."/>
            <person name="Souza E.M."/>
            <person name="Passaglia L."/>
        </authorList>
    </citation>
    <scope>NUCLEOTIDE SEQUENCE [LARGE SCALE GENOMIC DNA]</scope>
    <source>
        <strain evidence="5 6">P26E</strain>
    </source>
</reference>
<dbReference type="PRINTS" id="PR00032">
    <property type="entry name" value="HTHARAC"/>
</dbReference>
<dbReference type="InterPro" id="IPR009057">
    <property type="entry name" value="Homeodomain-like_sf"/>
</dbReference>
<dbReference type="Pfam" id="PF12833">
    <property type="entry name" value="HTH_18"/>
    <property type="match status" value="1"/>
</dbReference>
<evidence type="ECO:0000313" key="5">
    <source>
        <dbReference type="EMBL" id="OKP80627.1"/>
    </source>
</evidence>
<evidence type="ECO:0000313" key="6">
    <source>
        <dbReference type="Proteomes" id="UP000186058"/>
    </source>
</evidence>
<gene>
    <name evidence="5" type="ORF">A3844_26395</name>
</gene>
<dbReference type="EMBL" id="LVWI01000081">
    <property type="protein sequence ID" value="OKP80627.1"/>
    <property type="molecule type" value="Genomic_DNA"/>
</dbReference>
<keyword evidence="6" id="KW-1185">Reference proteome</keyword>
<feature type="domain" description="HTH araC/xylS-type" evidence="4">
    <location>
        <begin position="322"/>
        <end position="424"/>
    </location>
</feature>
<sequence>MLVDGEGIRSSINGKVDWEVLGPRIASEASSGNEALQLLQESFLLQLIKDEWNSMAVIRERLQQLQLNPLTANDLNLQIAALEIKVPSEKGTDRQEWKALLKLAFQKLCRETSSGWKGIYPFRDEFNSALMYFLVILKSGPEQSHKTHRFIEELKQSTASNLRLECAAGIGEQVKGLKRLKNAYTSCMLSWNQSPNYREAEGESRQVRELMQFFTPEVERMLARVIENMDMNAFRMHLDALFNSERDAPMFVFTFLALRLLLVFSSIAQKFELGSSAVQKYLWKCQISIADYQSREGIREKIEELALLVMDEVQKIRLSSGRHMIEAVRKDIGEHFCCEQDLSSLAERFHFNETYLSGLFKQHVGIPMDDYVTRLRMAEAEQLLQENKLKLTDIAMFTGYSSFTGFCSAFKKYSGRSPKDYRERYVKRHARN</sequence>
<keyword evidence="2" id="KW-0238">DNA-binding</keyword>
<evidence type="ECO:0000256" key="2">
    <source>
        <dbReference type="ARBA" id="ARBA00023125"/>
    </source>
</evidence>
<dbReference type="PANTHER" id="PTHR43280:SF10">
    <property type="entry name" value="REGULATORY PROTEIN POCR"/>
    <property type="match status" value="1"/>
</dbReference>
<dbReference type="SUPFAM" id="SSF46689">
    <property type="entry name" value="Homeodomain-like"/>
    <property type="match status" value="1"/>
</dbReference>
<dbReference type="SMART" id="SM00342">
    <property type="entry name" value="HTH_ARAC"/>
    <property type="match status" value="1"/>
</dbReference>
<dbReference type="PROSITE" id="PS01124">
    <property type="entry name" value="HTH_ARAC_FAMILY_2"/>
    <property type="match status" value="1"/>
</dbReference>
<dbReference type="Proteomes" id="UP000186058">
    <property type="component" value="Unassembled WGS sequence"/>
</dbReference>
<name>A0ABX3EGK2_9BACL</name>
<dbReference type="Gene3D" id="1.10.10.60">
    <property type="entry name" value="Homeodomain-like"/>
    <property type="match status" value="2"/>
</dbReference>
<dbReference type="PANTHER" id="PTHR43280">
    <property type="entry name" value="ARAC-FAMILY TRANSCRIPTIONAL REGULATOR"/>
    <property type="match status" value="1"/>
</dbReference>
<dbReference type="RefSeq" id="WP_074109070.1">
    <property type="nucleotide sequence ID" value="NZ_LVWI01000081.1"/>
</dbReference>
<proteinExistence type="predicted"/>
<evidence type="ECO:0000256" key="1">
    <source>
        <dbReference type="ARBA" id="ARBA00023015"/>
    </source>
</evidence>
<organism evidence="5 6">
    <name type="scientific">Paenibacillus helianthi</name>
    <dbReference type="NCBI Taxonomy" id="1349432"/>
    <lineage>
        <taxon>Bacteria</taxon>
        <taxon>Bacillati</taxon>
        <taxon>Bacillota</taxon>
        <taxon>Bacilli</taxon>
        <taxon>Bacillales</taxon>
        <taxon>Paenibacillaceae</taxon>
        <taxon>Paenibacillus</taxon>
    </lineage>
</organism>
<protein>
    <recommendedName>
        <fullName evidence="4">HTH araC/xylS-type domain-containing protein</fullName>
    </recommendedName>
</protein>
<comment type="caution">
    <text evidence="5">The sequence shown here is derived from an EMBL/GenBank/DDBJ whole genome shotgun (WGS) entry which is preliminary data.</text>
</comment>
<evidence type="ECO:0000259" key="4">
    <source>
        <dbReference type="PROSITE" id="PS01124"/>
    </source>
</evidence>
<accession>A0ABX3EGK2</accession>
<evidence type="ECO:0000256" key="3">
    <source>
        <dbReference type="ARBA" id="ARBA00023163"/>
    </source>
</evidence>